<dbReference type="SUPFAM" id="SSF46689">
    <property type="entry name" value="Homeodomain-like"/>
    <property type="match status" value="1"/>
</dbReference>
<dbReference type="PROSITE" id="PS50112">
    <property type="entry name" value="PAS"/>
    <property type="match status" value="1"/>
</dbReference>
<dbReference type="Gene3D" id="3.40.50.300">
    <property type="entry name" value="P-loop containing nucleotide triphosphate hydrolases"/>
    <property type="match status" value="1"/>
</dbReference>
<accession>A0A558JAB8</accession>
<dbReference type="PROSITE" id="PS00676">
    <property type="entry name" value="SIGMA54_INTERACT_2"/>
    <property type="match status" value="1"/>
</dbReference>
<evidence type="ECO:0000256" key="3">
    <source>
        <dbReference type="ARBA" id="ARBA00023015"/>
    </source>
</evidence>
<dbReference type="InterPro" id="IPR035965">
    <property type="entry name" value="PAS-like_dom_sf"/>
</dbReference>
<dbReference type="InterPro" id="IPR025944">
    <property type="entry name" value="Sigma_54_int_dom_CS"/>
</dbReference>
<dbReference type="SMART" id="SM00091">
    <property type="entry name" value="PAS"/>
    <property type="match status" value="2"/>
</dbReference>
<dbReference type="InterPro" id="IPR058031">
    <property type="entry name" value="AAA_lid_NorR"/>
</dbReference>
<dbReference type="SUPFAM" id="SSF55785">
    <property type="entry name" value="PYP-like sensor domain (PAS domain)"/>
    <property type="match status" value="1"/>
</dbReference>
<dbReference type="Pfam" id="PF00158">
    <property type="entry name" value="Sigma54_activat"/>
    <property type="match status" value="1"/>
</dbReference>
<dbReference type="Gene3D" id="1.10.8.60">
    <property type="match status" value="1"/>
</dbReference>
<proteinExistence type="predicted"/>
<dbReference type="NCBIfam" id="TIGR00229">
    <property type="entry name" value="sensory_box"/>
    <property type="match status" value="1"/>
</dbReference>
<evidence type="ECO:0000313" key="11">
    <source>
        <dbReference type="Proteomes" id="UP000317288"/>
    </source>
</evidence>
<feature type="domain" description="PAS" evidence="8">
    <location>
        <begin position="148"/>
        <end position="205"/>
    </location>
</feature>
<dbReference type="GO" id="GO:0005524">
    <property type="term" value="F:ATP binding"/>
    <property type="evidence" value="ECO:0007669"/>
    <property type="project" value="UniProtKB-KW"/>
</dbReference>
<dbReference type="PANTHER" id="PTHR32071">
    <property type="entry name" value="TRANSCRIPTIONAL REGULATORY PROTEIN"/>
    <property type="match status" value="1"/>
</dbReference>
<dbReference type="PROSITE" id="PS50045">
    <property type="entry name" value="SIGMA54_INTERACT_4"/>
    <property type="match status" value="1"/>
</dbReference>
<dbReference type="InterPro" id="IPR000014">
    <property type="entry name" value="PAS"/>
</dbReference>
<dbReference type="InterPro" id="IPR003593">
    <property type="entry name" value="AAA+_ATPase"/>
</dbReference>
<dbReference type="InterPro" id="IPR027417">
    <property type="entry name" value="P-loop_NTPase"/>
</dbReference>
<dbReference type="GO" id="GO:0006355">
    <property type="term" value="P:regulation of DNA-templated transcription"/>
    <property type="evidence" value="ECO:0007669"/>
    <property type="project" value="InterPro"/>
</dbReference>
<gene>
    <name evidence="10" type="ORF">FQP89_05560</name>
</gene>
<dbReference type="SMART" id="SM00382">
    <property type="entry name" value="AAA"/>
    <property type="match status" value="1"/>
</dbReference>
<evidence type="ECO:0000259" key="9">
    <source>
        <dbReference type="PROSITE" id="PS50113"/>
    </source>
</evidence>
<dbReference type="CDD" id="cd00009">
    <property type="entry name" value="AAA"/>
    <property type="match status" value="1"/>
</dbReference>
<dbReference type="InterPro" id="IPR025662">
    <property type="entry name" value="Sigma_54_int_dom_ATP-bd_1"/>
</dbReference>
<keyword evidence="5" id="KW-0804">Transcription</keyword>
<feature type="domain" description="Sigma-54 factor interaction" evidence="7">
    <location>
        <begin position="310"/>
        <end position="539"/>
    </location>
</feature>
<dbReference type="InterPro" id="IPR025943">
    <property type="entry name" value="Sigma_54_int_dom_ATP-bd_2"/>
</dbReference>
<dbReference type="PROSITE" id="PS00675">
    <property type="entry name" value="SIGMA54_INTERACT_1"/>
    <property type="match status" value="1"/>
</dbReference>
<dbReference type="Pfam" id="PF00989">
    <property type="entry name" value="PAS"/>
    <property type="match status" value="1"/>
</dbReference>
<reference evidence="10 11" key="1">
    <citation type="submission" date="2019-07" db="EMBL/GenBank/DDBJ databases">
        <title>Diversity of Bacteria from Kongsfjorden, Arctic.</title>
        <authorList>
            <person name="Yu Y."/>
        </authorList>
    </citation>
    <scope>NUCLEOTIDE SEQUENCE [LARGE SCALE GENOMIC DNA]</scope>
    <source>
        <strain evidence="10 11">SM1922</strain>
    </source>
</reference>
<evidence type="ECO:0000313" key="10">
    <source>
        <dbReference type="EMBL" id="TVU90570.1"/>
    </source>
</evidence>
<dbReference type="PANTHER" id="PTHR32071:SF117">
    <property type="entry name" value="PTS-DEPENDENT DIHYDROXYACETONE KINASE OPERON REGULATORY PROTEIN-RELATED"/>
    <property type="match status" value="1"/>
</dbReference>
<evidence type="ECO:0000256" key="5">
    <source>
        <dbReference type="ARBA" id="ARBA00023163"/>
    </source>
</evidence>
<dbReference type="InterPro" id="IPR000700">
    <property type="entry name" value="PAS-assoc_C"/>
</dbReference>
<evidence type="ECO:0000259" key="7">
    <source>
        <dbReference type="PROSITE" id="PS50045"/>
    </source>
</evidence>
<keyword evidence="2" id="KW-0067">ATP-binding</keyword>
<dbReference type="EMBL" id="VNFE01000002">
    <property type="protein sequence ID" value="TVU90570.1"/>
    <property type="molecule type" value="Genomic_DNA"/>
</dbReference>
<dbReference type="PROSITE" id="PS50113">
    <property type="entry name" value="PAC"/>
    <property type="match status" value="1"/>
</dbReference>
<dbReference type="SUPFAM" id="SSF52540">
    <property type="entry name" value="P-loop containing nucleoside triphosphate hydrolases"/>
    <property type="match status" value="1"/>
</dbReference>
<keyword evidence="4" id="KW-0238">DNA-binding</keyword>
<dbReference type="Gene3D" id="1.10.10.60">
    <property type="entry name" value="Homeodomain-like"/>
    <property type="match status" value="1"/>
</dbReference>
<sequence length="643" mass="72049">MDEPASLHTAALMGRISPLAMLVVDPFADQLLDANPAACEMLNIDEALPLRAPFSHRLSASLPLWVNFTGEALAQKAAWSDDLVMLDMLRQPYRVEVYAQHIEDSSQLLLTLIDRNKAEQRRAKAELGRQHRQGEVGWQRVEQVFERIEKQNQLILGAAGEGIYGLDAEGKTTFVNPAAERILGWSTEDMVGHDAHLMFHHTHADGSHFPVQQCPIHASFSDGQVHHVDNEVFWHKNSEAIPVEYTSTPIFEMGRLVGAVVLFRDIRERKRAEQQLRDALAEVESLKQRLELENEYLQEEIKAELNHRDIVGNSPAVAKLIQQIELVAPTSANVLISGESGTGKELIARAIHAGSTRSDRPLIRVNCAAIPRDLFESEFFGHVKGAFTGAVQDRTGRFELAHGGTLFLDEVGEIPLELQSKLLRVLQDQQFERVGDNRTRKVDVRVIAATNRELREMIDAGHFREDLYFRLNVFPIDSVPLRKRIEDVPLLARHFLQRACLKFNKPGVRIPPAQLEILQHYPWPGNIRELENIIERQVIVTQDRRLMFDDLLLGDSPRSIGSANPVPAPVHASVEQSEATLLTEHALSQRQRESTIAALEQAGGKVSGAGGAAELLGIKPTTLASRLNKWGIDTRQFRKRAPH</sequence>
<evidence type="ECO:0000256" key="6">
    <source>
        <dbReference type="SAM" id="Coils"/>
    </source>
</evidence>
<dbReference type="Pfam" id="PF25601">
    <property type="entry name" value="AAA_lid_14"/>
    <property type="match status" value="1"/>
</dbReference>
<dbReference type="PROSITE" id="PS00688">
    <property type="entry name" value="SIGMA54_INTERACT_3"/>
    <property type="match status" value="1"/>
</dbReference>
<dbReference type="FunFam" id="3.40.50.300:FF:000006">
    <property type="entry name" value="DNA-binding transcriptional regulator NtrC"/>
    <property type="match status" value="1"/>
</dbReference>
<dbReference type="InterPro" id="IPR002197">
    <property type="entry name" value="HTH_Fis"/>
</dbReference>
<protein>
    <submittedName>
        <fullName evidence="10">PAS domain S-box protein</fullName>
    </submittedName>
</protein>
<comment type="caution">
    <text evidence="10">The sequence shown here is derived from an EMBL/GenBank/DDBJ whole genome shotgun (WGS) entry which is preliminary data.</text>
</comment>
<keyword evidence="6" id="KW-0175">Coiled coil</keyword>
<feature type="domain" description="PAC" evidence="9">
    <location>
        <begin position="226"/>
        <end position="278"/>
    </location>
</feature>
<organism evidence="10 11">
    <name type="scientific">Vreelandella titanicae</name>
    <dbReference type="NCBI Taxonomy" id="664683"/>
    <lineage>
        <taxon>Bacteria</taxon>
        <taxon>Pseudomonadati</taxon>
        <taxon>Pseudomonadota</taxon>
        <taxon>Gammaproteobacteria</taxon>
        <taxon>Oceanospirillales</taxon>
        <taxon>Halomonadaceae</taxon>
        <taxon>Vreelandella</taxon>
    </lineage>
</organism>
<evidence type="ECO:0000259" key="8">
    <source>
        <dbReference type="PROSITE" id="PS50112"/>
    </source>
</evidence>
<dbReference type="Proteomes" id="UP000317288">
    <property type="component" value="Unassembled WGS sequence"/>
</dbReference>
<dbReference type="CDD" id="cd00130">
    <property type="entry name" value="PAS"/>
    <property type="match status" value="1"/>
</dbReference>
<dbReference type="RefSeq" id="WP_035577527.1">
    <property type="nucleotide sequence ID" value="NZ_VNFE01000002.1"/>
</dbReference>
<dbReference type="Gene3D" id="3.30.450.20">
    <property type="entry name" value="PAS domain"/>
    <property type="match status" value="1"/>
</dbReference>
<dbReference type="Pfam" id="PF13188">
    <property type="entry name" value="PAS_8"/>
    <property type="match status" value="1"/>
</dbReference>
<dbReference type="PRINTS" id="PR01590">
    <property type="entry name" value="HTHFIS"/>
</dbReference>
<evidence type="ECO:0000256" key="2">
    <source>
        <dbReference type="ARBA" id="ARBA00022840"/>
    </source>
</evidence>
<dbReference type="InterPro" id="IPR009057">
    <property type="entry name" value="Homeodomain-like_sf"/>
</dbReference>
<name>A0A558JAB8_9GAMM</name>
<dbReference type="InterPro" id="IPR013767">
    <property type="entry name" value="PAS_fold"/>
</dbReference>
<keyword evidence="1" id="KW-0547">Nucleotide-binding</keyword>
<keyword evidence="3" id="KW-0805">Transcription regulation</keyword>
<dbReference type="GO" id="GO:0043565">
    <property type="term" value="F:sequence-specific DNA binding"/>
    <property type="evidence" value="ECO:0007669"/>
    <property type="project" value="InterPro"/>
</dbReference>
<dbReference type="InterPro" id="IPR002078">
    <property type="entry name" value="Sigma_54_int"/>
</dbReference>
<evidence type="ECO:0000256" key="1">
    <source>
        <dbReference type="ARBA" id="ARBA00022741"/>
    </source>
</evidence>
<dbReference type="AlphaFoldDB" id="A0A558JAB8"/>
<evidence type="ECO:0000256" key="4">
    <source>
        <dbReference type="ARBA" id="ARBA00023125"/>
    </source>
</evidence>
<feature type="coiled-coil region" evidence="6">
    <location>
        <begin position="269"/>
        <end position="307"/>
    </location>
</feature>